<dbReference type="EMBL" id="CM047587">
    <property type="protein sequence ID" value="KAI9907277.1"/>
    <property type="molecule type" value="Genomic_DNA"/>
</dbReference>
<evidence type="ECO:0000313" key="2">
    <source>
        <dbReference type="Proteomes" id="UP001163321"/>
    </source>
</evidence>
<name>A0ACC0VLT2_9STRA</name>
<keyword evidence="2" id="KW-1185">Reference proteome</keyword>
<protein>
    <submittedName>
        <fullName evidence="1">Uncharacterized protein</fullName>
    </submittedName>
</protein>
<comment type="caution">
    <text evidence="1">The sequence shown here is derived from an EMBL/GenBank/DDBJ whole genome shotgun (WGS) entry which is preliminary data.</text>
</comment>
<evidence type="ECO:0000313" key="1">
    <source>
        <dbReference type="EMBL" id="KAI9907277.1"/>
    </source>
</evidence>
<sequence length="71" mass="7827">MDLGESLVARLSSIFHQDPLIDEVGLLFDIEQSDLTAETAFFLENHKLGVAFVDETSLSLAARTKFQSLNA</sequence>
<dbReference type="Proteomes" id="UP001163321">
    <property type="component" value="Chromosome 8"/>
</dbReference>
<proteinExistence type="predicted"/>
<accession>A0ACC0VLT2</accession>
<reference evidence="1 2" key="1">
    <citation type="journal article" date="2022" name="bioRxiv">
        <title>The genome of the oomycete Peronosclerospora sorghi, a cosmopolitan pathogen of maize and sorghum, is inflated with dispersed pseudogenes.</title>
        <authorList>
            <person name="Fletcher K."/>
            <person name="Martin F."/>
            <person name="Isakeit T."/>
            <person name="Cavanaugh K."/>
            <person name="Magill C."/>
            <person name="Michelmore R."/>
        </authorList>
    </citation>
    <scope>NUCLEOTIDE SEQUENCE [LARGE SCALE GENOMIC DNA]</scope>
    <source>
        <strain evidence="1">P6</strain>
    </source>
</reference>
<gene>
    <name evidence="1" type="ORF">PsorP6_004589</name>
</gene>
<organism evidence="1 2">
    <name type="scientific">Peronosclerospora sorghi</name>
    <dbReference type="NCBI Taxonomy" id="230839"/>
    <lineage>
        <taxon>Eukaryota</taxon>
        <taxon>Sar</taxon>
        <taxon>Stramenopiles</taxon>
        <taxon>Oomycota</taxon>
        <taxon>Peronosporomycetes</taxon>
        <taxon>Peronosporales</taxon>
        <taxon>Peronosporaceae</taxon>
        <taxon>Peronosclerospora</taxon>
    </lineage>
</organism>